<dbReference type="InterPro" id="IPR027417">
    <property type="entry name" value="P-loop_NTPase"/>
</dbReference>
<dbReference type="CDD" id="cd04164">
    <property type="entry name" value="trmE"/>
    <property type="match status" value="1"/>
</dbReference>
<dbReference type="EMBL" id="CP047593">
    <property type="protein sequence ID" value="QHI70170.1"/>
    <property type="molecule type" value="Genomic_DNA"/>
</dbReference>
<dbReference type="InterPro" id="IPR025867">
    <property type="entry name" value="MnmE_helical"/>
</dbReference>
<evidence type="ECO:0000256" key="8">
    <source>
        <dbReference type="ARBA" id="ARBA00022958"/>
    </source>
</evidence>
<evidence type="ECO:0000313" key="15">
    <source>
        <dbReference type="Proteomes" id="UP000464954"/>
    </source>
</evidence>
<sequence>MNENETIAAIATPPGEGGVGIVRISGSKVWKIADQIFQGLEKPSQKEGGTFIFGKILGAEGEEIDEGLCLIFRAPRSYTGDDTVEIQGHGGSVVLRKILRRALEAGARMAEPGEFTKRAFLNGKMDLVQAEAVADLIHARSDRAAAAALEQLEGSLSGRFNRLYDQCVDIAADLETTLDFIEDELPDEVFPTLGKKLDGSFQTLEDLLLTWDEGRLLREGARVVIMGRPNAGKSTLFNALLGHDRAIVTSIAGTTRDVIEEGIVLGGIPLRILDTAGLREAECEIEREGIRRAREHAGAADIAVYLIDCSRPFSVEDAEHLEKLKPEQTVVVLNKNDVRSPAFNFQLSMFQPLEASLGLGDGLDDIRSALAARLGGFSHAPAHAVISERHRNLLELARVELENARGQLTGLEDEGVVLAAEHLRSALEFLGQVTGRIYHNELLDNVFSRFCIGK</sequence>
<dbReference type="KEGG" id="taer:GT409_12185"/>
<keyword evidence="6 10" id="KW-0378">Hydrolase</keyword>
<dbReference type="RefSeq" id="WP_160629348.1">
    <property type="nucleotide sequence ID" value="NZ_CP047593.1"/>
</dbReference>
<keyword evidence="2 10" id="KW-0963">Cytoplasm</keyword>
<keyword evidence="8 10" id="KW-0630">Potassium</keyword>
<evidence type="ECO:0000259" key="13">
    <source>
        <dbReference type="PROSITE" id="PS51709"/>
    </source>
</evidence>
<dbReference type="Pfam" id="PF01926">
    <property type="entry name" value="MMR_HSR1"/>
    <property type="match status" value="1"/>
</dbReference>
<evidence type="ECO:0000256" key="1">
    <source>
        <dbReference type="ARBA" id="ARBA00011043"/>
    </source>
</evidence>
<feature type="coiled-coil region" evidence="12">
    <location>
        <begin position="387"/>
        <end position="414"/>
    </location>
</feature>
<dbReference type="GO" id="GO:0002098">
    <property type="term" value="P:tRNA wobble uridine modification"/>
    <property type="evidence" value="ECO:0007669"/>
    <property type="project" value="TreeGrafter"/>
</dbReference>
<dbReference type="Gene3D" id="3.30.1360.120">
    <property type="entry name" value="Probable tRNA modification gtpase trme, domain 1"/>
    <property type="match status" value="1"/>
</dbReference>
<accession>A0A6P1M6G5</accession>
<keyword evidence="3 10" id="KW-0819">tRNA processing</keyword>
<evidence type="ECO:0000256" key="10">
    <source>
        <dbReference type="HAMAP-Rule" id="MF_00379"/>
    </source>
</evidence>
<comment type="function">
    <text evidence="10">Exhibits a very high intrinsic GTPase hydrolysis rate. Involved in the addition of a carboxymethylaminomethyl (cmnm) group at the wobble position (U34) of certain tRNAs, forming tRNA-cmnm(5)s(2)U34.</text>
</comment>
<evidence type="ECO:0000256" key="12">
    <source>
        <dbReference type="SAM" id="Coils"/>
    </source>
</evidence>
<keyword evidence="9 10" id="KW-0342">GTP-binding</keyword>
<feature type="binding site" evidence="10">
    <location>
        <begin position="249"/>
        <end position="255"/>
    </location>
    <ligand>
        <name>GTP</name>
        <dbReference type="ChEBI" id="CHEBI:37565"/>
    </ligand>
</feature>
<keyword evidence="15" id="KW-1185">Reference proteome</keyword>
<evidence type="ECO:0000256" key="5">
    <source>
        <dbReference type="ARBA" id="ARBA00022741"/>
    </source>
</evidence>
<feature type="binding site" evidence="10">
    <location>
        <position position="254"/>
    </location>
    <ligand>
        <name>K(+)</name>
        <dbReference type="ChEBI" id="CHEBI:29103"/>
    </ligand>
</feature>
<dbReference type="InterPro" id="IPR027266">
    <property type="entry name" value="TrmE/GcvT-like"/>
</dbReference>
<dbReference type="Gene3D" id="3.40.50.300">
    <property type="entry name" value="P-loop containing nucleotide triphosphate hydrolases"/>
    <property type="match status" value="1"/>
</dbReference>
<dbReference type="Pfam" id="PF12631">
    <property type="entry name" value="MnmE_helical"/>
    <property type="match status" value="1"/>
</dbReference>
<dbReference type="PANTHER" id="PTHR42714">
    <property type="entry name" value="TRNA MODIFICATION GTPASE GTPBP3"/>
    <property type="match status" value="1"/>
</dbReference>
<keyword evidence="5 10" id="KW-0547">Nucleotide-binding</keyword>
<dbReference type="GO" id="GO:0042802">
    <property type="term" value="F:identical protein binding"/>
    <property type="evidence" value="ECO:0007669"/>
    <property type="project" value="UniProtKB-ARBA"/>
</dbReference>
<dbReference type="Pfam" id="PF10396">
    <property type="entry name" value="TrmE_N"/>
    <property type="match status" value="1"/>
</dbReference>
<feature type="binding site" evidence="10">
    <location>
        <position position="230"/>
    </location>
    <ligand>
        <name>K(+)</name>
        <dbReference type="ChEBI" id="CHEBI:29103"/>
    </ligand>
</feature>
<keyword evidence="7 10" id="KW-0460">Magnesium</keyword>
<comment type="subcellular location">
    <subcellularLocation>
        <location evidence="10">Cytoplasm</location>
    </subcellularLocation>
</comment>
<dbReference type="FunFam" id="3.30.1360.120:FF:000003">
    <property type="entry name" value="tRNA modification GTPase MnmE"/>
    <property type="match status" value="1"/>
</dbReference>
<feature type="domain" description="TrmE-type G" evidence="13">
    <location>
        <begin position="220"/>
        <end position="375"/>
    </location>
</feature>
<feature type="binding site" evidence="10">
    <location>
        <position position="23"/>
    </location>
    <ligand>
        <name>(6S)-5-formyl-5,6,7,8-tetrahydrofolate</name>
        <dbReference type="ChEBI" id="CHEBI:57457"/>
    </ligand>
</feature>
<evidence type="ECO:0000256" key="2">
    <source>
        <dbReference type="ARBA" id="ARBA00022490"/>
    </source>
</evidence>
<dbReference type="NCBIfam" id="NF003661">
    <property type="entry name" value="PRK05291.1-3"/>
    <property type="match status" value="1"/>
</dbReference>
<dbReference type="PANTHER" id="PTHR42714:SF2">
    <property type="entry name" value="TRNA MODIFICATION GTPASE GTPBP3, MITOCHONDRIAL"/>
    <property type="match status" value="1"/>
</dbReference>
<dbReference type="InterPro" id="IPR027368">
    <property type="entry name" value="MnmE_dom2"/>
</dbReference>
<comment type="caution">
    <text evidence="10">Lacks conserved residue(s) required for the propagation of feature annotation.</text>
</comment>
<evidence type="ECO:0000256" key="6">
    <source>
        <dbReference type="ARBA" id="ARBA00022801"/>
    </source>
</evidence>
<dbReference type="GO" id="GO:0030488">
    <property type="term" value="P:tRNA methylation"/>
    <property type="evidence" value="ECO:0007669"/>
    <property type="project" value="TreeGrafter"/>
</dbReference>
<dbReference type="InterPro" id="IPR006073">
    <property type="entry name" value="GTP-bd"/>
</dbReference>
<dbReference type="InterPro" id="IPR005225">
    <property type="entry name" value="Small_GTP-bd"/>
</dbReference>
<evidence type="ECO:0000256" key="9">
    <source>
        <dbReference type="ARBA" id="ARBA00023134"/>
    </source>
</evidence>
<feature type="binding site" evidence="10">
    <location>
        <position position="234"/>
    </location>
    <ligand>
        <name>Mg(2+)</name>
        <dbReference type="ChEBI" id="CHEBI:18420"/>
    </ligand>
</feature>
<gene>
    <name evidence="10 14" type="primary">mnmE</name>
    <name evidence="10" type="synonym">trmE</name>
    <name evidence="14" type="ORF">GT409_12185</name>
</gene>
<feature type="binding site" evidence="10">
    <location>
        <begin position="230"/>
        <end position="235"/>
    </location>
    <ligand>
        <name>GTP</name>
        <dbReference type="ChEBI" id="CHEBI:37565"/>
    </ligand>
</feature>
<comment type="similarity">
    <text evidence="1 10 11">Belongs to the TRAFAC class TrmE-Era-EngA-EngB-Septin-like GTPase superfamily. TrmE GTPase family.</text>
</comment>
<feature type="binding site" evidence="10">
    <location>
        <position position="251"/>
    </location>
    <ligand>
        <name>K(+)</name>
        <dbReference type="ChEBI" id="CHEBI:29103"/>
    </ligand>
</feature>
<dbReference type="Proteomes" id="UP000464954">
    <property type="component" value="Chromosome"/>
</dbReference>
<feature type="binding site" evidence="10">
    <location>
        <position position="255"/>
    </location>
    <ligand>
        <name>Mg(2+)</name>
        <dbReference type="ChEBI" id="CHEBI:18420"/>
    </ligand>
</feature>
<feature type="binding site" evidence="10">
    <location>
        <begin position="274"/>
        <end position="277"/>
    </location>
    <ligand>
        <name>GTP</name>
        <dbReference type="ChEBI" id="CHEBI:37565"/>
    </ligand>
</feature>
<evidence type="ECO:0000313" key="14">
    <source>
        <dbReference type="EMBL" id="QHI70170.1"/>
    </source>
</evidence>
<evidence type="ECO:0000256" key="11">
    <source>
        <dbReference type="RuleBase" id="RU003313"/>
    </source>
</evidence>
<dbReference type="InterPro" id="IPR018948">
    <property type="entry name" value="GTP-bd_TrmE_N"/>
</dbReference>
<protein>
    <recommendedName>
        <fullName evidence="10">tRNA modification GTPase MnmE</fullName>
        <ecNumber evidence="10">3.6.-.-</ecNumber>
    </recommendedName>
</protein>
<organism evidence="14 15">
    <name type="scientific">Tichowtungia aerotolerans</name>
    <dbReference type="NCBI Taxonomy" id="2697043"/>
    <lineage>
        <taxon>Bacteria</taxon>
        <taxon>Pseudomonadati</taxon>
        <taxon>Kiritimatiellota</taxon>
        <taxon>Tichowtungiia</taxon>
        <taxon>Tichowtungiales</taxon>
        <taxon>Tichowtungiaceae</taxon>
        <taxon>Tichowtungia</taxon>
    </lineage>
</organism>
<feature type="binding site" evidence="10">
    <location>
        <position position="124"/>
    </location>
    <ligand>
        <name>(6S)-5-formyl-5,6,7,8-tetrahydrofolate</name>
        <dbReference type="ChEBI" id="CHEBI:57457"/>
    </ligand>
</feature>
<dbReference type="HAMAP" id="MF_00379">
    <property type="entry name" value="GTPase_MnmE"/>
    <property type="match status" value="1"/>
</dbReference>
<dbReference type="Gene3D" id="1.20.120.430">
    <property type="entry name" value="tRNA modification GTPase MnmE domain 2"/>
    <property type="match status" value="1"/>
</dbReference>
<dbReference type="SUPFAM" id="SSF52540">
    <property type="entry name" value="P-loop containing nucleoside triphosphate hydrolases"/>
    <property type="match status" value="1"/>
</dbReference>
<feature type="binding site" evidence="10">
    <location>
        <position position="249"/>
    </location>
    <ligand>
        <name>K(+)</name>
        <dbReference type="ChEBI" id="CHEBI:29103"/>
    </ligand>
</feature>
<dbReference type="InterPro" id="IPR031168">
    <property type="entry name" value="G_TrmE"/>
</dbReference>
<proteinExistence type="inferred from homology"/>
<dbReference type="AlphaFoldDB" id="A0A6P1M6G5"/>
<dbReference type="PROSITE" id="PS51709">
    <property type="entry name" value="G_TRME"/>
    <property type="match status" value="1"/>
</dbReference>
<dbReference type="InterPro" id="IPR004520">
    <property type="entry name" value="GTPase_MnmE"/>
</dbReference>
<evidence type="ECO:0000256" key="3">
    <source>
        <dbReference type="ARBA" id="ARBA00022694"/>
    </source>
</evidence>
<dbReference type="GO" id="GO:0046872">
    <property type="term" value="F:metal ion binding"/>
    <property type="evidence" value="ECO:0007669"/>
    <property type="project" value="UniProtKB-KW"/>
</dbReference>
<name>A0A6P1M6G5_9BACT</name>
<dbReference type="CDD" id="cd14858">
    <property type="entry name" value="TrmE_N"/>
    <property type="match status" value="1"/>
</dbReference>
<feature type="binding site" evidence="10">
    <location>
        <position position="85"/>
    </location>
    <ligand>
        <name>(6S)-5-formyl-5,6,7,8-tetrahydrofolate</name>
        <dbReference type="ChEBI" id="CHEBI:57457"/>
    </ligand>
</feature>
<dbReference type="GO" id="GO:0005525">
    <property type="term" value="F:GTP binding"/>
    <property type="evidence" value="ECO:0007669"/>
    <property type="project" value="UniProtKB-UniRule"/>
</dbReference>
<comment type="subunit">
    <text evidence="10">Homodimer. Heterotetramer of two MnmE and two MnmG subunits.</text>
</comment>
<dbReference type="EC" id="3.6.-.-" evidence="10"/>
<dbReference type="NCBIfam" id="TIGR00450">
    <property type="entry name" value="mnmE_trmE_thdF"/>
    <property type="match status" value="1"/>
</dbReference>
<evidence type="ECO:0000256" key="7">
    <source>
        <dbReference type="ARBA" id="ARBA00022842"/>
    </source>
</evidence>
<dbReference type="GO" id="GO:0003924">
    <property type="term" value="F:GTPase activity"/>
    <property type="evidence" value="ECO:0007669"/>
    <property type="project" value="UniProtKB-UniRule"/>
</dbReference>
<keyword evidence="12" id="KW-0175">Coiled coil</keyword>
<evidence type="ECO:0000256" key="4">
    <source>
        <dbReference type="ARBA" id="ARBA00022723"/>
    </source>
</evidence>
<comment type="cofactor">
    <cofactor evidence="10">
        <name>K(+)</name>
        <dbReference type="ChEBI" id="CHEBI:29103"/>
    </cofactor>
    <text evidence="10">Binds 1 potassium ion per subunit.</text>
</comment>
<dbReference type="NCBIfam" id="TIGR00231">
    <property type="entry name" value="small_GTP"/>
    <property type="match status" value="1"/>
</dbReference>
<reference evidence="14 15" key="1">
    <citation type="submission" date="2020-01" db="EMBL/GenBank/DDBJ databases">
        <title>Ponticoccus aerotolerans gen. nov., sp. nov., an anaerobic bacterium and proposal of Ponticoccusceae fam. nov., Ponticoccusles ord. nov. and Ponticoccuse classis nov. in the phylum Kiritimatiellaeota.</title>
        <authorList>
            <person name="Zhou L.Y."/>
            <person name="Du Z.J."/>
        </authorList>
    </citation>
    <scope>NUCLEOTIDE SEQUENCE [LARGE SCALE GENOMIC DNA]</scope>
    <source>
        <strain evidence="14 15">S-5007</strain>
    </source>
</reference>
<dbReference type="GO" id="GO:0005829">
    <property type="term" value="C:cytosol"/>
    <property type="evidence" value="ECO:0007669"/>
    <property type="project" value="TreeGrafter"/>
</dbReference>
<keyword evidence="4 10" id="KW-0479">Metal-binding</keyword>
<dbReference type="FunFam" id="3.40.50.300:FF:001376">
    <property type="entry name" value="tRNA modification GTPase MnmE"/>
    <property type="match status" value="1"/>
</dbReference>
<feature type="binding site" evidence="10">
    <location>
        <position position="454"/>
    </location>
    <ligand>
        <name>(6S)-5-formyl-5,6,7,8-tetrahydrofolate</name>
        <dbReference type="ChEBI" id="CHEBI:57457"/>
    </ligand>
</feature>